<evidence type="ECO:0000313" key="5">
    <source>
        <dbReference type="EMBL" id="MBE3637269.1"/>
    </source>
</evidence>
<feature type="signal peptide" evidence="4">
    <location>
        <begin position="1"/>
        <end position="25"/>
    </location>
</feature>
<comment type="similarity">
    <text evidence="1">Belongs to the esterase D family.</text>
</comment>
<dbReference type="Proteomes" id="UP000609121">
    <property type="component" value="Unassembled WGS sequence"/>
</dbReference>
<dbReference type="Gene3D" id="3.40.50.1820">
    <property type="entry name" value="alpha/beta hydrolase"/>
    <property type="match status" value="1"/>
</dbReference>
<dbReference type="InterPro" id="IPR000801">
    <property type="entry name" value="Esterase-like"/>
</dbReference>
<dbReference type="Pfam" id="PF00756">
    <property type="entry name" value="Esterase"/>
    <property type="match status" value="1"/>
</dbReference>
<dbReference type="PANTHER" id="PTHR40841:SF2">
    <property type="entry name" value="SIDEROPHORE-DEGRADING ESTERASE (EUROFUNG)"/>
    <property type="match status" value="1"/>
</dbReference>
<dbReference type="InterPro" id="IPR029058">
    <property type="entry name" value="AB_hydrolase_fold"/>
</dbReference>
<protein>
    <submittedName>
        <fullName evidence="5">Alpha/beta hydrolase</fullName>
    </submittedName>
</protein>
<proteinExistence type="inferred from homology"/>
<reference evidence="5" key="1">
    <citation type="submission" date="2020-09" db="EMBL/GenBank/DDBJ databases">
        <title>A novel bacterium of genus Mangrovicoccus, isolated from South China Sea.</title>
        <authorList>
            <person name="Huang H."/>
            <person name="Mo K."/>
            <person name="Hu Y."/>
        </authorList>
    </citation>
    <scope>NUCLEOTIDE SEQUENCE</scope>
    <source>
        <strain evidence="5">HB182678</strain>
    </source>
</reference>
<dbReference type="RefSeq" id="WP_193179673.1">
    <property type="nucleotide sequence ID" value="NZ_JACVXA010000007.1"/>
</dbReference>
<name>A0A8J6Z499_9RHOB</name>
<dbReference type="InterPro" id="IPR052558">
    <property type="entry name" value="Siderophore_Hydrolase_D"/>
</dbReference>
<accession>A0A8J6Z499</accession>
<feature type="region of interest" description="Disordered" evidence="3">
    <location>
        <begin position="124"/>
        <end position="146"/>
    </location>
</feature>
<dbReference type="AlphaFoldDB" id="A0A8J6Z499"/>
<gene>
    <name evidence="5" type="ORF">ICN82_03520</name>
</gene>
<organism evidence="5 6">
    <name type="scientific">Mangrovicoccus algicola</name>
    <dbReference type="NCBI Taxonomy" id="2771008"/>
    <lineage>
        <taxon>Bacteria</taxon>
        <taxon>Pseudomonadati</taxon>
        <taxon>Pseudomonadota</taxon>
        <taxon>Alphaproteobacteria</taxon>
        <taxon>Rhodobacterales</taxon>
        <taxon>Paracoccaceae</taxon>
        <taxon>Mangrovicoccus</taxon>
    </lineage>
</organism>
<sequence>MRGGWTRRGVISALPGAMLAGQALAQPSQELKGPTVFETGSPDYHTASFTLPGPEGGSDDFIEVAWPKRGTPKPDILYALDGRAVAEFLTPERLAVLAAQGGPAIVAVGYSLKARFATMERARDYTPPGPDGAHVPDPRGRPGGGAAEFRERLVREILPRAESYLPQGAGRRALWGHSYGGLFSLWEGMRAEPDFDRVIAASPALWWNDGAFWHDILAQLETPPVPRIRIDLHRGGAERERASRPDNAAAQGVVAMRDRLPADASAQLDAALRGAGVAGETRVFPGLSHGEAFSASLAHTLGLDAA</sequence>
<feature type="chain" id="PRO_5035209577" evidence="4">
    <location>
        <begin position="26"/>
        <end position="306"/>
    </location>
</feature>
<dbReference type="PANTHER" id="PTHR40841">
    <property type="entry name" value="SIDEROPHORE TRIACETYLFUSARININE C ESTERASE"/>
    <property type="match status" value="1"/>
</dbReference>
<dbReference type="GO" id="GO:0016788">
    <property type="term" value="F:hydrolase activity, acting on ester bonds"/>
    <property type="evidence" value="ECO:0007669"/>
    <property type="project" value="TreeGrafter"/>
</dbReference>
<evidence type="ECO:0000256" key="1">
    <source>
        <dbReference type="ARBA" id="ARBA00005622"/>
    </source>
</evidence>
<keyword evidence="6" id="KW-1185">Reference proteome</keyword>
<dbReference type="SUPFAM" id="SSF53474">
    <property type="entry name" value="alpha/beta-Hydrolases"/>
    <property type="match status" value="1"/>
</dbReference>
<keyword evidence="4" id="KW-0732">Signal</keyword>
<dbReference type="EMBL" id="JACVXA010000007">
    <property type="protein sequence ID" value="MBE3637269.1"/>
    <property type="molecule type" value="Genomic_DNA"/>
</dbReference>
<evidence type="ECO:0000313" key="6">
    <source>
        <dbReference type="Proteomes" id="UP000609121"/>
    </source>
</evidence>
<keyword evidence="2 5" id="KW-0378">Hydrolase</keyword>
<evidence type="ECO:0000256" key="2">
    <source>
        <dbReference type="ARBA" id="ARBA00022801"/>
    </source>
</evidence>
<evidence type="ECO:0000256" key="4">
    <source>
        <dbReference type="SAM" id="SignalP"/>
    </source>
</evidence>
<evidence type="ECO:0000256" key="3">
    <source>
        <dbReference type="SAM" id="MobiDB-lite"/>
    </source>
</evidence>
<comment type="caution">
    <text evidence="5">The sequence shown here is derived from an EMBL/GenBank/DDBJ whole genome shotgun (WGS) entry which is preliminary data.</text>
</comment>